<dbReference type="CDD" id="cd00167">
    <property type="entry name" value="SANT"/>
    <property type="match status" value="1"/>
</dbReference>
<organism evidence="15 16">
    <name type="scientific">Dimorphilus gyrociliatus</name>
    <dbReference type="NCBI Taxonomy" id="2664684"/>
    <lineage>
        <taxon>Eukaryota</taxon>
        <taxon>Metazoa</taxon>
        <taxon>Spiralia</taxon>
        <taxon>Lophotrochozoa</taxon>
        <taxon>Annelida</taxon>
        <taxon>Polychaeta</taxon>
        <taxon>Polychaeta incertae sedis</taxon>
        <taxon>Dinophilidae</taxon>
        <taxon>Dimorphilus</taxon>
    </lineage>
</organism>
<evidence type="ECO:0000259" key="14">
    <source>
        <dbReference type="PROSITE" id="PS51294"/>
    </source>
</evidence>
<evidence type="ECO:0000256" key="7">
    <source>
        <dbReference type="ARBA" id="ARBA00023125"/>
    </source>
</evidence>
<evidence type="ECO:0000256" key="10">
    <source>
        <dbReference type="ARBA" id="ARBA00023242"/>
    </source>
</evidence>
<evidence type="ECO:0000256" key="11">
    <source>
        <dbReference type="ARBA" id="ARBA00023306"/>
    </source>
</evidence>
<dbReference type="AlphaFoldDB" id="A0A7I8V6H5"/>
<reference evidence="15 16" key="1">
    <citation type="submission" date="2020-08" db="EMBL/GenBank/DDBJ databases">
        <authorList>
            <person name="Hejnol A."/>
        </authorList>
    </citation>
    <scope>NUCLEOTIDE SEQUENCE [LARGE SCALE GENOMIC DNA]</scope>
</reference>
<dbReference type="GO" id="GO:0000977">
    <property type="term" value="F:RNA polymerase II transcription regulatory region sequence-specific DNA binding"/>
    <property type="evidence" value="ECO:0007669"/>
    <property type="project" value="TreeGrafter"/>
</dbReference>
<evidence type="ECO:0000256" key="1">
    <source>
        <dbReference type="ARBA" id="ARBA00010506"/>
    </source>
</evidence>
<dbReference type="InterPro" id="IPR001005">
    <property type="entry name" value="SANT/Myb"/>
</dbReference>
<dbReference type="PROSITE" id="PS51294">
    <property type="entry name" value="HTH_MYB"/>
    <property type="match status" value="2"/>
</dbReference>
<keyword evidence="8" id="KW-0508">mRNA splicing</keyword>
<feature type="domain" description="Myb-like" evidence="13">
    <location>
        <begin position="3"/>
        <end position="54"/>
    </location>
</feature>
<feature type="domain" description="HTH myb-type" evidence="14">
    <location>
        <begin position="59"/>
        <end position="108"/>
    </location>
</feature>
<dbReference type="Pfam" id="PF11831">
    <property type="entry name" value="Myb_Cef"/>
    <property type="match status" value="1"/>
</dbReference>
<keyword evidence="7" id="KW-0238">DNA-binding</keyword>
<dbReference type="SMART" id="SM00717">
    <property type="entry name" value="SANT"/>
    <property type="match status" value="2"/>
</dbReference>
<dbReference type="SUPFAM" id="SSF46689">
    <property type="entry name" value="Homeodomain-like"/>
    <property type="match status" value="1"/>
</dbReference>
<proteinExistence type="inferred from homology"/>
<dbReference type="EMBL" id="CAJFCJ010000001">
    <property type="protein sequence ID" value="CAD5111315.1"/>
    <property type="molecule type" value="Genomic_DNA"/>
</dbReference>
<dbReference type="InterPro" id="IPR017930">
    <property type="entry name" value="Myb_dom"/>
</dbReference>
<evidence type="ECO:0000256" key="3">
    <source>
        <dbReference type="ARBA" id="ARBA00022728"/>
    </source>
</evidence>
<keyword evidence="3" id="KW-0747">Spliceosome</keyword>
<evidence type="ECO:0000259" key="13">
    <source>
        <dbReference type="PROSITE" id="PS50090"/>
    </source>
</evidence>
<feature type="region of interest" description="Disordered" evidence="12">
    <location>
        <begin position="111"/>
        <end position="140"/>
    </location>
</feature>
<comment type="caution">
    <text evidence="15">The sequence shown here is derived from an EMBL/GenBank/DDBJ whole genome shotgun (WGS) entry which is preliminary data.</text>
</comment>
<keyword evidence="5" id="KW-0227">DNA damage</keyword>
<dbReference type="GO" id="GO:0000974">
    <property type="term" value="C:Prp19 complex"/>
    <property type="evidence" value="ECO:0007669"/>
    <property type="project" value="InterPro"/>
</dbReference>
<accession>A0A7I8V6H5</accession>
<keyword evidence="2" id="KW-0507">mRNA processing</keyword>
<evidence type="ECO:0000313" key="15">
    <source>
        <dbReference type="EMBL" id="CAD5111315.1"/>
    </source>
</evidence>
<dbReference type="GO" id="GO:0000398">
    <property type="term" value="P:mRNA splicing, via spliceosome"/>
    <property type="evidence" value="ECO:0007669"/>
    <property type="project" value="InterPro"/>
</dbReference>
<feature type="region of interest" description="Disordered" evidence="12">
    <location>
        <begin position="190"/>
        <end position="278"/>
    </location>
</feature>
<dbReference type="Gene3D" id="1.10.10.60">
    <property type="entry name" value="Homeodomain-like"/>
    <property type="match status" value="2"/>
</dbReference>
<protein>
    <submittedName>
        <fullName evidence="15">DgyrCDS631</fullName>
    </submittedName>
</protein>
<dbReference type="InterPro" id="IPR047240">
    <property type="entry name" value="SANT_CDC5L_II"/>
</dbReference>
<dbReference type="Proteomes" id="UP000549394">
    <property type="component" value="Unassembled WGS sequence"/>
</dbReference>
<dbReference type="FunFam" id="1.10.10.60:FF:000091">
    <property type="entry name" value="CDC5 cell division cycle 5-like"/>
    <property type="match status" value="1"/>
</dbReference>
<keyword evidence="9" id="KW-0234">DNA repair</keyword>
<dbReference type="GO" id="GO:0006281">
    <property type="term" value="P:DNA repair"/>
    <property type="evidence" value="ECO:0007669"/>
    <property type="project" value="UniProtKB-KW"/>
</dbReference>
<evidence type="ECO:0000256" key="12">
    <source>
        <dbReference type="SAM" id="MobiDB-lite"/>
    </source>
</evidence>
<feature type="region of interest" description="Disordered" evidence="12">
    <location>
        <begin position="312"/>
        <end position="331"/>
    </location>
</feature>
<dbReference type="FunFam" id="1.10.10.60:FF:000021">
    <property type="entry name" value="CDC5 cell division cycle 5-like"/>
    <property type="match status" value="1"/>
</dbReference>
<feature type="domain" description="HTH myb-type" evidence="14">
    <location>
        <begin position="1"/>
        <end position="58"/>
    </location>
</feature>
<feature type="domain" description="Myb-like" evidence="13">
    <location>
        <begin position="55"/>
        <end position="104"/>
    </location>
</feature>
<dbReference type="GO" id="GO:0000981">
    <property type="term" value="F:DNA-binding transcription factor activity, RNA polymerase II-specific"/>
    <property type="evidence" value="ECO:0007669"/>
    <property type="project" value="TreeGrafter"/>
</dbReference>
<dbReference type="InterPro" id="IPR009057">
    <property type="entry name" value="Homeodomain-like_sf"/>
</dbReference>
<keyword evidence="16" id="KW-1185">Reference proteome</keyword>
<feature type="compositionally biased region" description="Basic and acidic residues" evidence="12">
    <location>
        <begin position="230"/>
        <end position="271"/>
    </location>
</feature>
<evidence type="ECO:0000313" key="16">
    <source>
        <dbReference type="Proteomes" id="UP000549394"/>
    </source>
</evidence>
<gene>
    <name evidence="15" type="ORF">DGYR_LOCUS629</name>
</gene>
<keyword evidence="10" id="KW-0539">Nucleus</keyword>
<feature type="region of interest" description="Disordered" evidence="12">
    <location>
        <begin position="405"/>
        <end position="424"/>
    </location>
</feature>
<evidence type="ECO:0000256" key="5">
    <source>
        <dbReference type="ARBA" id="ARBA00022763"/>
    </source>
</evidence>
<evidence type="ECO:0000256" key="2">
    <source>
        <dbReference type="ARBA" id="ARBA00022664"/>
    </source>
</evidence>
<evidence type="ECO:0000256" key="4">
    <source>
        <dbReference type="ARBA" id="ARBA00022737"/>
    </source>
</evidence>
<dbReference type="PROSITE" id="PS50090">
    <property type="entry name" value="MYB_LIKE"/>
    <property type="match status" value="2"/>
</dbReference>
<dbReference type="OrthoDB" id="1410009at2759"/>
<dbReference type="PANTHER" id="PTHR45885:SF1">
    <property type="entry name" value="CELL DIVISION CYCLE 5-LIKE PROTEIN"/>
    <property type="match status" value="1"/>
</dbReference>
<comment type="similarity">
    <text evidence="1">Belongs to the CEF1 family.</text>
</comment>
<evidence type="ECO:0000256" key="9">
    <source>
        <dbReference type="ARBA" id="ARBA00023204"/>
    </source>
</evidence>
<feature type="compositionally biased region" description="Basic and acidic residues" evidence="12">
    <location>
        <begin position="111"/>
        <end position="124"/>
    </location>
</feature>
<keyword evidence="4" id="KW-0677">Repeat</keyword>
<evidence type="ECO:0000256" key="8">
    <source>
        <dbReference type="ARBA" id="ARBA00023187"/>
    </source>
</evidence>
<keyword evidence="11" id="KW-0131">Cell cycle</keyword>
<dbReference type="InterPro" id="IPR047242">
    <property type="entry name" value="CDC5L/Cef1"/>
</dbReference>
<dbReference type="Pfam" id="PF13921">
    <property type="entry name" value="Myb_DNA-bind_6"/>
    <property type="match status" value="1"/>
</dbReference>
<evidence type="ECO:0000256" key="6">
    <source>
        <dbReference type="ARBA" id="ARBA00023054"/>
    </source>
</evidence>
<dbReference type="PANTHER" id="PTHR45885">
    <property type="entry name" value="CELL DIVISION CYCLE 5-LIKE PROTEIN"/>
    <property type="match status" value="1"/>
</dbReference>
<dbReference type="GO" id="GO:0005681">
    <property type="term" value="C:spliceosomal complex"/>
    <property type="evidence" value="ECO:0007669"/>
    <property type="project" value="UniProtKB-KW"/>
</dbReference>
<keyword evidence="6" id="KW-0175">Coiled coil</keyword>
<sequence length="764" mass="87426">MPRIVVKGGVWRNTEDEILKAAVMKYGKNQWARIASLLHRKSAKQCKARWFEWLDPSIKKTEWSREEEEKLLHLAKLMPTQWRTIAPIIGRTAAQCLEHYEYLLDKAQEKEGEEEDAKKIRPGEIDPNPETKPARPDPVDMDEDELEMLSEARARLANTQGKKAKRKAREKQLEEARRLASLQKRRELKAAGINVSRKRRKKRGVDYNEEIPFEKKPAPGFHDTSQEVFDPSHPDFKNLRQEGLDGERRSDREARERQKDKERIKKRKENDMPGAITAQNRAIDVPKKKRSKLVLPTPQVTDAELEQIVKAGHASRNARQLSEDTAGPNAPTHSLLSDYQMTPVISNTNTAVRTQTFGEDSVMQEAKNIISLTNVETPLKGGLNTPLVANEDRTGGAAATPNVVLKTPFRTPGGTANNQTPFHGTAATPMREKVGESDIIEQRRNLEAGLSMLPKPANDYEIVLPDEEAEEAEQEASLSLDQADIDAEKEFQIKREQEAELKKRSKVIQRKLPLPLYGNLALLKPQGKNDPALTELQRAEELIKKEMMTMLHHDLLYVEKDEEQKKKFKNYEAQIYSYAKSHLLENFDQKHLEEASQVLSAEMDIVKAGMRHGDITLDAFNQVWSECYSQLLYLPNHKRYTRASLASKKERIESLDKKLEKNRSIMTKEAKKAAKIEKKLKIILGGYQSRAVAMSKQLSEAHDLIEQLTIELETFKVLRDHELKSMPTRVKIMQEDVNKQMEREKDLQDSYGSLLKKREELIAN</sequence>
<dbReference type="CDD" id="cd11659">
    <property type="entry name" value="SANT_CDC5_II"/>
    <property type="match status" value="1"/>
</dbReference>
<name>A0A7I8V6H5_9ANNE</name>
<dbReference type="InterPro" id="IPR021786">
    <property type="entry name" value="Cdc5p/Cef1_C"/>
</dbReference>